<sequence length="64" mass="7184">MKDGVRTTDDFHHIGNVPVDIDHMLAWYEGGRVSWSAGSEKPLLGRPCPRIRKATESSRGYPCE</sequence>
<keyword evidence="2" id="KW-1185">Reference proteome</keyword>
<organism evidence="1 2">
    <name type="scientific">Penicillium subrubescens</name>
    <dbReference type="NCBI Taxonomy" id="1316194"/>
    <lineage>
        <taxon>Eukaryota</taxon>
        <taxon>Fungi</taxon>
        <taxon>Dikarya</taxon>
        <taxon>Ascomycota</taxon>
        <taxon>Pezizomycotina</taxon>
        <taxon>Eurotiomycetes</taxon>
        <taxon>Eurotiomycetidae</taxon>
        <taxon>Eurotiales</taxon>
        <taxon>Aspergillaceae</taxon>
        <taxon>Penicillium</taxon>
    </lineage>
</organism>
<reference evidence="1 2" key="1">
    <citation type="submission" date="2016-10" db="EMBL/GenBank/DDBJ databases">
        <title>Genome sequence of the ascomycete fungus Penicillium subrubescens.</title>
        <authorList>
            <person name="De Vries R.P."/>
            <person name="Peng M."/>
            <person name="Dilokpimol A."/>
            <person name="Hilden K."/>
            <person name="Makela M.R."/>
            <person name="Grigoriev I."/>
            <person name="Riley R."/>
            <person name="Granchi Z."/>
        </authorList>
    </citation>
    <scope>NUCLEOTIDE SEQUENCE [LARGE SCALE GENOMIC DNA]</scope>
    <source>
        <strain evidence="1 2">CBS 132785</strain>
    </source>
</reference>
<proteinExistence type="predicted"/>
<gene>
    <name evidence="1" type="ORF">PENSUB_11022</name>
</gene>
<dbReference type="AlphaFoldDB" id="A0A1Q5T5L7"/>
<dbReference type="Proteomes" id="UP000186955">
    <property type="component" value="Unassembled WGS sequence"/>
</dbReference>
<evidence type="ECO:0000313" key="1">
    <source>
        <dbReference type="EMBL" id="OKO95510.1"/>
    </source>
</evidence>
<name>A0A1Q5T5L7_9EURO</name>
<protein>
    <submittedName>
        <fullName evidence="1">Uncharacterized protein</fullName>
    </submittedName>
</protein>
<dbReference type="EMBL" id="MNBE01000702">
    <property type="protein sequence ID" value="OKO95510.1"/>
    <property type="molecule type" value="Genomic_DNA"/>
</dbReference>
<evidence type="ECO:0000313" key="2">
    <source>
        <dbReference type="Proteomes" id="UP000186955"/>
    </source>
</evidence>
<comment type="caution">
    <text evidence="1">The sequence shown here is derived from an EMBL/GenBank/DDBJ whole genome shotgun (WGS) entry which is preliminary data.</text>
</comment>
<accession>A0A1Q5T5L7</accession>